<comment type="similarity">
    <text evidence="1">Belongs to the taxilin family.</text>
</comment>
<evidence type="ECO:0000256" key="3">
    <source>
        <dbReference type="SAM" id="MobiDB-lite"/>
    </source>
</evidence>
<evidence type="ECO:0000313" key="4">
    <source>
        <dbReference type="EMBL" id="KAK3863263.1"/>
    </source>
</evidence>
<evidence type="ECO:0008006" key="6">
    <source>
        <dbReference type="Google" id="ProtNLM"/>
    </source>
</evidence>
<evidence type="ECO:0000256" key="2">
    <source>
        <dbReference type="SAM" id="Coils"/>
    </source>
</evidence>
<proteinExistence type="inferred from homology"/>
<dbReference type="PANTHER" id="PTHR16127">
    <property type="entry name" value="TAXILIN"/>
    <property type="match status" value="1"/>
</dbReference>
<dbReference type="PANTHER" id="PTHR16127:SF13">
    <property type="entry name" value="GH01188P"/>
    <property type="match status" value="1"/>
</dbReference>
<feature type="compositionally biased region" description="Acidic residues" evidence="3">
    <location>
        <begin position="521"/>
        <end position="530"/>
    </location>
</feature>
<feature type="region of interest" description="Disordered" evidence="3">
    <location>
        <begin position="497"/>
        <end position="541"/>
    </location>
</feature>
<organism evidence="4 5">
    <name type="scientific">Petrolisthes cinctipes</name>
    <name type="common">Flat porcelain crab</name>
    <dbReference type="NCBI Taxonomy" id="88211"/>
    <lineage>
        <taxon>Eukaryota</taxon>
        <taxon>Metazoa</taxon>
        <taxon>Ecdysozoa</taxon>
        <taxon>Arthropoda</taxon>
        <taxon>Crustacea</taxon>
        <taxon>Multicrustacea</taxon>
        <taxon>Malacostraca</taxon>
        <taxon>Eumalacostraca</taxon>
        <taxon>Eucarida</taxon>
        <taxon>Decapoda</taxon>
        <taxon>Pleocyemata</taxon>
        <taxon>Anomura</taxon>
        <taxon>Galatheoidea</taxon>
        <taxon>Porcellanidae</taxon>
        <taxon>Petrolisthes</taxon>
    </lineage>
</organism>
<dbReference type="Pfam" id="PF09728">
    <property type="entry name" value="Taxilin"/>
    <property type="match status" value="1"/>
</dbReference>
<keyword evidence="5" id="KW-1185">Reference proteome</keyword>
<protein>
    <recommendedName>
        <fullName evidence="6">Alpha-taxilin</fullName>
    </recommendedName>
</protein>
<accession>A0AAE1EXB5</accession>
<feature type="compositionally biased region" description="Basic and acidic residues" evidence="3">
    <location>
        <begin position="502"/>
        <end position="520"/>
    </location>
</feature>
<dbReference type="GO" id="GO:0019905">
    <property type="term" value="F:syntaxin binding"/>
    <property type="evidence" value="ECO:0007669"/>
    <property type="project" value="InterPro"/>
</dbReference>
<feature type="region of interest" description="Disordered" evidence="3">
    <location>
        <begin position="369"/>
        <end position="427"/>
    </location>
</feature>
<dbReference type="InterPro" id="IPR026183">
    <property type="entry name" value="Taxilin_fam"/>
</dbReference>
<feature type="region of interest" description="Disordered" evidence="3">
    <location>
        <begin position="1"/>
        <end position="20"/>
    </location>
</feature>
<dbReference type="AlphaFoldDB" id="A0AAE1EXB5"/>
<sequence length="541" mass="62777">MADTKANKQAQKKDKKKRDAGVEAITTALKALPPDQQVAMLLSKYVELAEDNRNLTASSKSIERQVQTLQREKDQMDLEHTKAVLTKSKLESLCRELQRQNKVIKDENLARLKEEEERRKEVSTKFNNTISEISTQMKENTDKNSKLRDENKDMEGRLQDLRKQYEAREAHVEKLLKQRDLQCQLAEAKIAKLQIEMTEEKEKMLMEKKTLLEEIASYQQKTQQMSMTEISLRTQLNSYMDKYEEFQTMLDKSNKIFNTFKKEMDEMNKKIKKLEKETKTWKERWEGSNKALLDMVTERSELKQRIDTQARQNTQLQNLCRALQTQLTELRNKEKEINASRSSETEKIDNEKIEDEKIENEKIENEKIKNEKIGDEKIEELEERSKVKGEEDKKESNEPTLVKPSGEENDNVATNSVAETSLQEECSSKLENVEAHIPDVISKEKMESVITNGEEVAKQVKDGADVVQQSVETEKVLLDEKVEILVPNIPEVTEQVVNGDVSSKETECTKEETLTQHSEKEEEEVDDDEMPPLASYYDDVD</sequence>
<evidence type="ECO:0000313" key="5">
    <source>
        <dbReference type="Proteomes" id="UP001286313"/>
    </source>
</evidence>
<feature type="region of interest" description="Disordered" evidence="3">
    <location>
        <begin position="334"/>
        <end position="353"/>
    </location>
</feature>
<feature type="compositionally biased region" description="Basic and acidic residues" evidence="3">
    <location>
        <begin position="383"/>
        <end position="397"/>
    </location>
</feature>
<dbReference type="Proteomes" id="UP001286313">
    <property type="component" value="Unassembled WGS sequence"/>
</dbReference>
<comment type="caution">
    <text evidence="4">The sequence shown here is derived from an EMBL/GenBank/DDBJ whole genome shotgun (WGS) entry which is preliminary data.</text>
</comment>
<evidence type="ECO:0000256" key="1">
    <source>
        <dbReference type="ARBA" id="ARBA00009550"/>
    </source>
</evidence>
<reference evidence="4" key="1">
    <citation type="submission" date="2023-10" db="EMBL/GenBank/DDBJ databases">
        <title>Genome assemblies of two species of porcelain crab, Petrolisthes cinctipes and Petrolisthes manimaculis (Anomura: Porcellanidae).</title>
        <authorList>
            <person name="Angst P."/>
        </authorList>
    </citation>
    <scope>NUCLEOTIDE SEQUENCE</scope>
    <source>
        <strain evidence="4">PB745_01</strain>
        <tissue evidence="4">Gill</tissue>
    </source>
</reference>
<feature type="compositionally biased region" description="Polar residues" evidence="3">
    <location>
        <begin position="411"/>
        <end position="425"/>
    </location>
</feature>
<name>A0AAE1EXB5_PETCI</name>
<gene>
    <name evidence="4" type="ORF">Pcinc_030943</name>
</gene>
<keyword evidence="2" id="KW-0175">Coiled coil</keyword>
<dbReference type="EMBL" id="JAWQEG010004051">
    <property type="protein sequence ID" value="KAK3863263.1"/>
    <property type="molecule type" value="Genomic_DNA"/>
</dbReference>
<feature type="coiled-coil region" evidence="2">
    <location>
        <begin position="52"/>
        <end position="221"/>
    </location>
</feature>